<proteinExistence type="predicted"/>
<dbReference type="Proteomes" id="UP000606974">
    <property type="component" value="Unassembled WGS sequence"/>
</dbReference>
<name>A0A8H7APV6_9EURO</name>
<evidence type="ECO:0000313" key="2">
    <source>
        <dbReference type="Proteomes" id="UP000606974"/>
    </source>
</evidence>
<reference evidence="1" key="1">
    <citation type="submission" date="2020-02" db="EMBL/GenBank/DDBJ databases">
        <authorList>
            <person name="Palmer J.M."/>
        </authorList>
    </citation>
    <scope>NUCLEOTIDE SEQUENCE</scope>
    <source>
        <strain evidence="1">EPUS1.4</strain>
        <tissue evidence="1">Thallus</tissue>
    </source>
</reference>
<gene>
    <name evidence="1" type="ORF">GJ744_002306</name>
</gene>
<evidence type="ECO:0000313" key="1">
    <source>
        <dbReference type="EMBL" id="KAF7512144.1"/>
    </source>
</evidence>
<comment type="caution">
    <text evidence="1">The sequence shown here is derived from an EMBL/GenBank/DDBJ whole genome shotgun (WGS) entry which is preliminary data.</text>
</comment>
<keyword evidence="2" id="KW-1185">Reference proteome</keyword>
<protein>
    <submittedName>
        <fullName evidence="1">Uncharacterized protein</fullName>
    </submittedName>
</protein>
<accession>A0A8H7APV6</accession>
<dbReference type="EMBL" id="JAACFV010000014">
    <property type="protein sequence ID" value="KAF7512144.1"/>
    <property type="molecule type" value="Genomic_DNA"/>
</dbReference>
<dbReference type="OrthoDB" id="5342924at2759"/>
<dbReference type="AlphaFoldDB" id="A0A8H7APV6"/>
<organism evidence="1 2">
    <name type="scientific">Endocarpon pusillum</name>
    <dbReference type="NCBI Taxonomy" id="364733"/>
    <lineage>
        <taxon>Eukaryota</taxon>
        <taxon>Fungi</taxon>
        <taxon>Dikarya</taxon>
        <taxon>Ascomycota</taxon>
        <taxon>Pezizomycotina</taxon>
        <taxon>Eurotiomycetes</taxon>
        <taxon>Chaetothyriomycetidae</taxon>
        <taxon>Verrucariales</taxon>
        <taxon>Verrucariaceae</taxon>
        <taxon>Endocarpon</taxon>
    </lineage>
</organism>
<sequence>MRPRLDDWPAGGTKFWMSAPQSVLLPDQLVSSPQLEHCVHDTGDLACPYSDWRLIESQYHAYWPRLQPMGSMSETINLNSPLSRRTLTLRQRTSNEDMDDTRAIWYNINTVASTQYSVTSGALNELAALWVYTVGKKRTKYRRDAKFRVTAPQPVTQTRCTARVFTDRRTVALDQLEFPNLLSYTGCRLDAKEACRYKDASQLVITIMPHF</sequence>